<evidence type="ECO:0000313" key="2">
    <source>
        <dbReference type="Proteomes" id="UP000789525"/>
    </source>
</evidence>
<reference evidence="1" key="1">
    <citation type="submission" date="2021-06" db="EMBL/GenBank/DDBJ databases">
        <authorList>
            <person name="Kallberg Y."/>
            <person name="Tangrot J."/>
            <person name="Rosling A."/>
        </authorList>
    </citation>
    <scope>NUCLEOTIDE SEQUENCE</scope>
    <source>
        <strain evidence="1">CL356</strain>
    </source>
</reference>
<dbReference type="EMBL" id="CAJVPT010017564">
    <property type="protein sequence ID" value="CAG8627470.1"/>
    <property type="molecule type" value="Genomic_DNA"/>
</dbReference>
<name>A0ACA9N2B3_9GLOM</name>
<dbReference type="Proteomes" id="UP000789525">
    <property type="component" value="Unassembled WGS sequence"/>
</dbReference>
<feature type="non-terminal residue" evidence="1">
    <location>
        <position position="1"/>
    </location>
</feature>
<protein>
    <submittedName>
        <fullName evidence="1">9860_t:CDS:1</fullName>
    </submittedName>
</protein>
<gene>
    <name evidence="1" type="ORF">ACOLOM_LOCUS7527</name>
</gene>
<evidence type="ECO:0000313" key="1">
    <source>
        <dbReference type="EMBL" id="CAG8627470.1"/>
    </source>
</evidence>
<accession>A0ACA9N2B3</accession>
<comment type="caution">
    <text evidence="1">The sequence shown here is derived from an EMBL/GenBank/DDBJ whole genome shotgun (WGS) entry which is preliminary data.</text>
</comment>
<sequence length="283" mass="30863">SSLTLLGIQNSVFEGELGDVVPVVHTSIAGTRIVGRLTVGNKKGLLVPNTTTDQELQHLRNSLPDSIKIQRIEERLSALGNVIACNDYVALIHPDVDRETQEIIQDVLEVEVHPRTSIQDQDELSSLLQVPLVAGTVNRGSDVIGAGLVVNDWCAFAGLDSTATELSVVENIFKLHGAQPTAIVTELRDSLVDTYATIWKTMAAPKTPNISDFEFVDPTPMPDNIPKVEEVGCTSAPLHSAAYFIGAYCKEYNEDFMLCKNENNDPAHCLKEGRKVTRCAIDL</sequence>
<organism evidence="1 2">
    <name type="scientific">Acaulospora colombiana</name>
    <dbReference type="NCBI Taxonomy" id="27376"/>
    <lineage>
        <taxon>Eukaryota</taxon>
        <taxon>Fungi</taxon>
        <taxon>Fungi incertae sedis</taxon>
        <taxon>Mucoromycota</taxon>
        <taxon>Glomeromycotina</taxon>
        <taxon>Glomeromycetes</taxon>
        <taxon>Diversisporales</taxon>
        <taxon>Acaulosporaceae</taxon>
        <taxon>Acaulospora</taxon>
    </lineage>
</organism>
<keyword evidence="2" id="KW-1185">Reference proteome</keyword>
<proteinExistence type="predicted"/>